<dbReference type="RefSeq" id="WP_078770981.1">
    <property type="nucleotide sequence ID" value="NZ_CBCSBR010000039.1"/>
</dbReference>
<protein>
    <submittedName>
        <fullName evidence="2">Uncharacterized protein</fullName>
    </submittedName>
</protein>
<comment type="caution">
    <text evidence="2">The sequence shown here is derived from an EMBL/GenBank/DDBJ whole genome shotgun (WGS) entry which is preliminary data.</text>
</comment>
<organism evidence="2 3">
    <name type="scientific">Elizabethkingia occulta</name>
    <dbReference type="NCBI Taxonomy" id="1867263"/>
    <lineage>
        <taxon>Bacteria</taxon>
        <taxon>Pseudomonadati</taxon>
        <taxon>Bacteroidota</taxon>
        <taxon>Flavobacteriia</taxon>
        <taxon>Flavobacteriales</taxon>
        <taxon>Weeksellaceae</taxon>
        <taxon>Elizabethkingia</taxon>
    </lineage>
</organism>
<keyword evidence="1" id="KW-0472">Membrane</keyword>
<proteinExistence type="predicted"/>
<dbReference type="AlphaFoldDB" id="A0A1T3MU49"/>
<accession>A0A1T3MU49</accession>
<dbReference type="Proteomes" id="UP000190813">
    <property type="component" value="Unassembled WGS sequence"/>
</dbReference>
<name>A0A1T3MU49_9FLAO</name>
<keyword evidence="1" id="KW-1133">Transmembrane helix</keyword>
<feature type="transmembrane region" description="Helical" evidence="1">
    <location>
        <begin position="54"/>
        <end position="79"/>
    </location>
</feature>
<keyword evidence="3" id="KW-1185">Reference proteome</keyword>
<dbReference type="EMBL" id="MAHX01000006">
    <property type="protein sequence ID" value="OPC67841.1"/>
    <property type="molecule type" value="Genomic_DNA"/>
</dbReference>
<sequence>MQNFLKKYWYIVLIVLSVLHFLGYFVIKAMIGISDALEHVDSDRIERRLKSKDFFYTILIDSIFIIDFALILFLVYLGGKKVLQLVLKK</sequence>
<keyword evidence="1" id="KW-0812">Transmembrane</keyword>
<feature type="transmembrane region" description="Helical" evidence="1">
    <location>
        <begin position="9"/>
        <end position="34"/>
    </location>
</feature>
<reference evidence="2 3" key="1">
    <citation type="submission" date="2016-06" db="EMBL/GenBank/DDBJ databases">
        <title>Revisiting the taxonomy of the Elizabethkingia Genus based on Whole-Genome Sequencing, Optical Mapping, and MALDI-TOF.</title>
        <authorList>
            <person name="Nicholson A.C."/>
        </authorList>
    </citation>
    <scope>NUCLEOTIDE SEQUENCE [LARGE SCALE GENOMIC DNA]</scope>
    <source>
        <strain evidence="2 3">G4070</strain>
    </source>
</reference>
<evidence type="ECO:0000313" key="2">
    <source>
        <dbReference type="EMBL" id="OPC67841.1"/>
    </source>
</evidence>
<gene>
    <name evidence="2" type="ORF">BAZ10_14680</name>
</gene>
<evidence type="ECO:0000313" key="3">
    <source>
        <dbReference type="Proteomes" id="UP000190813"/>
    </source>
</evidence>
<evidence type="ECO:0000256" key="1">
    <source>
        <dbReference type="SAM" id="Phobius"/>
    </source>
</evidence>